<evidence type="ECO:0000313" key="3">
    <source>
        <dbReference type="Proteomes" id="UP001193680"/>
    </source>
</evidence>
<dbReference type="Pfam" id="PF01882">
    <property type="entry name" value="DUF58"/>
    <property type="match status" value="1"/>
</dbReference>
<reference evidence="2 3" key="1">
    <citation type="submission" date="2020-06" db="EMBL/GenBank/DDBJ databases">
        <authorList>
            <person name="Scott K."/>
        </authorList>
    </citation>
    <scope>NUCLEOTIDE SEQUENCE [LARGE SCALE GENOMIC DNA]</scope>
    <source>
        <strain evidence="2 3">HH1</strain>
    </source>
</reference>
<organism evidence="2 3">
    <name type="scientific">Thiomicrorhabdus heinhorstiae</name>
    <dbReference type="NCBI Taxonomy" id="2748010"/>
    <lineage>
        <taxon>Bacteria</taxon>
        <taxon>Pseudomonadati</taxon>
        <taxon>Pseudomonadota</taxon>
        <taxon>Gammaproteobacteria</taxon>
        <taxon>Thiotrichales</taxon>
        <taxon>Piscirickettsiaceae</taxon>
        <taxon>Thiomicrorhabdus</taxon>
    </lineage>
</organism>
<dbReference type="RefSeq" id="WP_185977877.1">
    <property type="nucleotide sequence ID" value="NZ_JACBGI020000006.1"/>
</dbReference>
<reference evidence="2 3" key="2">
    <citation type="submission" date="2020-11" db="EMBL/GenBank/DDBJ databases">
        <title>Sulfur oxidizing isolate from Hospital Hole Sinkhole.</title>
        <authorList>
            <person name="Scott K.M."/>
        </authorList>
    </citation>
    <scope>NUCLEOTIDE SEQUENCE [LARGE SCALE GENOMIC DNA]</scope>
    <source>
        <strain evidence="2 3">HH1</strain>
    </source>
</reference>
<evidence type="ECO:0000313" key="2">
    <source>
        <dbReference type="EMBL" id="MBF6057730.1"/>
    </source>
</evidence>
<dbReference type="EMBL" id="JACBGI020000006">
    <property type="protein sequence ID" value="MBF6057730.1"/>
    <property type="molecule type" value="Genomic_DNA"/>
</dbReference>
<dbReference type="PANTHER" id="PTHR33608:SF12">
    <property type="entry name" value="DUF58 DOMAIN-CONTAINING PROTEIN"/>
    <property type="match status" value="1"/>
</dbReference>
<evidence type="ECO:0000259" key="1">
    <source>
        <dbReference type="Pfam" id="PF01882"/>
    </source>
</evidence>
<keyword evidence="3" id="KW-1185">Reference proteome</keyword>
<dbReference type="InterPro" id="IPR002881">
    <property type="entry name" value="DUF58"/>
</dbReference>
<sequence length="304" mass="34808">MSTLYSDIGELNALRFHVKQKKLVPLQQLLASNTGDHHALRKGRGMTFSEVRQYQPGDDVRHIDWRVTARTQKVHTKVFTEEHERPTVLVAEQSAALFFGSKVRLKSAQALNIAALIGWTALQQHERIGGLCFRGDRHHWIAPNRPQHTLLQFLESAVDLQKGLKRPGACPNVFWHQSLKQLTQTVKPGSQLFLIGDLLDFDTQAFEWVKKLRSHNEITAIHVFDPLEKQLPSSGWLSLARSFISDDLLRLDSFRDQTRKEYSQGYETRWHNCQQGFRALAIPLIEVGTDESPLKSLIQQNVIH</sequence>
<proteinExistence type="predicted"/>
<dbReference type="Proteomes" id="UP001193680">
    <property type="component" value="Unassembled WGS sequence"/>
</dbReference>
<dbReference type="PANTHER" id="PTHR33608">
    <property type="entry name" value="BLL2464 PROTEIN"/>
    <property type="match status" value="1"/>
</dbReference>
<gene>
    <name evidence="2" type="ORF">H8792_005190</name>
</gene>
<accession>A0ABS0BVC6</accession>
<feature type="domain" description="DUF58" evidence="1">
    <location>
        <begin position="50"/>
        <end position="267"/>
    </location>
</feature>
<protein>
    <submittedName>
        <fullName evidence="2">DUF58 domain-containing protein</fullName>
    </submittedName>
</protein>
<name>A0ABS0BVC6_9GAMM</name>
<comment type="caution">
    <text evidence="2">The sequence shown here is derived from an EMBL/GenBank/DDBJ whole genome shotgun (WGS) entry which is preliminary data.</text>
</comment>